<reference key="1">
    <citation type="journal article" date="2007" name="Nature">
        <title>The medaka draft genome and insights into vertebrate genome evolution.</title>
        <authorList>
            <person name="Kasahara M."/>
            <person name="Naruse K."/>
            <person name="Sasaki S."/>
            <person name="Nakatani Y."/>
            <person name="Qu W."/>
            <person name="Ahsan B."/>
            <person name="Yamada T."/>
            <person name="Nagayasu Y."/>
            <person name="Doi K."/>
            <person name="Kasai Y."/>
            <person name="Jindo T."/>
            <person name="Kobayashi D."/>
            <person name="Shimada A."/>
            <person name="Toyoda A."/>
            <person name="Kuroki Y."/>
            <person name="Fujiyama A."/>
            <person name="Sasaki T."/>
            <person name="Shimizu A."/>
            <person name="Asakawa S."/>
            <person name="Shimizu N."/>
            <person name="Hashimoto S."/>
            <person name="Yang J."/>
            <person name="Lee Y."/>
            <person name="Matsushima K."/>
            <person name="Sugano S."/>
            <person name="Sakaizumi M."/>
            <person name="Narita T."/>
            <person name="Ohishi K."/>
            <person name="Haga S."/>
            <person name="Ohta F."/>
            <person name="Nomoto H."/>
            <person name="Nogata K."/>
            <person name="Morishita T."/>
            <person name="Endo T."/>
            <person name="Shin-I T."/>
            <person name="Takeda H."/>
            <person name="Morishita S."/>
            <person name="Kohara Y."/>
        </authorList>
    </citation>
    <scope>NUCLEOTIDE SEQUENCE [LARGE SCALE GENOMIC DNA]</scope>
    <source>
        <strain>Hd-rR</strain>
    </source>
</reference>
<feature type="signal peptide" evidence="1">
    <location>
        <begin position="1"/>
        <end position="21"/>
    </location>
</feature>
<name>A0A3P9KT35_ORYLA</name>
<feature type="chain" id="PRO_5018101228" description="Reverse transcriptase domain-containing protein" evidence="1">
    <location>
        <begin position="22"/>
        <end position="229"/>
    </location>
</feature>
<reference evidence="2 3" key="2">
    <citation type="submission" date="2017-04" db="EMBL/GenBank/DDBJ databases">
        <title>CpG methylation of centromeres and impact of large insertions on vertebrate speciation.</title>
        <authorList>
            <person name="Ichikawa K."/>
            <person name="Yoshimura J."/>
            <person name="Morishita S."/>
        </authorList>
    </citation>
    <scope>NUCLEOTIDE SEQUENCE</scope>
    <source>
        <strain evidence="2 3">HNI</strain>
    </source>
</reference>
<evidence type="ECO:0000313" key="2">
    <source>
        <dbReference type="Ensembl" id="ENSORLP00020011599.1"/>
    </source>
</evidence>
<sequence length="229" mass="25625">YAPERGGGSSLTLLILGLSAAFDTVDPMISWSNCGTAIDWFRSYLADRTMSFLGLWDSPELNFRTSSLSLYLLPLKFLMRKHGVSFHCYADDSQLCVPINKNCSSIKPLLSCLHDIKNPMALSFLSFNDQITERMVFGPSGSCDLSKVDLGLLAVHSTQWTYWGSTDWAGFGPYVIIPSLCVGVSLWQQHQLRPLCLPIQWPIYSLQGRRGPHNRNKLIHTSPSPVWLA</sequence>
<evidence type="ECO:0008006" key="4">
    <source>
        <dbReference type="Google" id="ProtNLM"/>
    </source>
</evidence>
<accession>A0A3P9KT35</accession>
<dbReference type="Ensembl" id="ENSORLT00020018527.1">
    <property type="protein sequence ID" value="ENSORLP00020011599.1"/>
    <property type="gene ID" value="ENSORLG00020012530.1"/>
</dbReference>
<reference evidence="2" key="4">
    <citation type="submission" date="2025-09" db="UniProtKB">
        <authorList>
            <consortium name="Ensembl"/>
        </authorList>
    </citation>
    <scope>IDENTIFICATION</scope>
    <source>
        <strain evidence="2">HNI</strain>
    </source>
</reference>
<reference evidence="2" key="3">
    <citation type="submission" date="2025-08" db="UniProtKB">
        <authorList>
            <consortium name="Ensembl"/>
        </authorList>
    </citation>
    <scope>IDENTIFICATION</scope>
    <source>
        <strain evidence="2">HNI</strain>
    </source>
</reference>
<evidence type="ECO:0000256" key="1">
    <source>
        <dbReference type="SAM" id="SignalP"/>
    </source>
</evidence>
<proteinExistence type="predicted"/>
<protein>
    <recommendedName>
        <fullName evidence="4">Reverse transcriptase domain-containing protein</fullName>
    </recommendedName>
</protein>
<dbReference type="AlphaFoldDB" id="A0A3P9KT35"/>
<organism evidence="2 3">
    <name type="scientific">Oryzias latipes</name>
    <name type="common">Japanese rice fish</name>
    <name type="synonym">Japanese killifish</name>
    <dbReference type="NCBI Taxonomy" id="8090"/>
    <lineage>
        <taxon>Eukaryota</taxon>
        <taxon>Metazoa</taxon>
        <taxon>Chordata</taxon>
        <taxon>Craniata</taxon>
        <taxon>Vertebrata</taxon>
        <taxon>Euteleostomi</taxon>
        <taxon>Actinopterygii</taxon>
        <taxon>Neopterygii</taxon>
        <taxon>Teleostei</taxon>
        <taxon>Neoteleostei</taxon>
        <taxon>Acanthomorphata</taxon>
        <taxon>Ovalentaria</taxon>
        <taxon>Atherinomorphae</taxon>
        <taxon>Beloniformes</taxon>
        <taxon>Adrianichthyidae</taxon>
        <taxon>Oryziinae</taxon>
        <taxon>Oryzias</taxon>
    </lineage>
</organism>
<dbReference type="Proteomes" id="UP000265180">
    <property type="component" value="Chromosome 7"/>
</dbReference>
<evidence type="ECO:0000313" key="3">
    <source>
        <dbReference type="Proteomes" id="UP000265180"/>
    </source>
</evidence>
<keyword evidence="1" id="KW-0732">Signal</keyword>